<sequence>MNVAVRSFASLAGSTFPGSRLPFPDAGFCIVASRFEDAVLTGLAFAAERARTPTWFFVATLVRFSMTVPLLE</sequence>
<evidence type="ECO:0000313" key="1">
    <source>
        <dbReference type="EMBL" id="MBK6971756.1"/>
    </source>
</evidence>
<proteinExistence type="predicted"/>
<reference evidence="1" key="1">
    <citation type="submission" date="2020-10" db="EMBL/GenBank/DDBJ databases">
        <title>Connecting structure to function with the recovery of over 1000 high-quality activated sludge metagenome-assembled genomes encoding full-length rRNA genes using long-read sequencing.</title>
        <authorList>
            <person name="Singleton C.M."/>
            <person name="Petriglieri F."/>
            <person name="Kristensen J.M."/>
            <person name="Kirkegaard R.H."/>
            <person name="Michaelsen T.Y."/>
            <person name="Andersen M.H."/>
            <person name="Karst S.M."/>
            <person name="Dueholm M.S."/>
            <person name="Nielsen P.H."/>
            <person name="Albertsen M."/>
        </authorList>
    </citation>
    <scope>NUCLEOTIDE SEQUENCE</scope>
    <source>
        <strain evidence="1">Bjer_18-Q3-R1-45_BAT3C.347</strain>
    </source>
</reference>
<dbReference type="AlphaFoldDB" id="A0A9D7HPX7"/>
<dbReference type="EMBL" id="JADJEV010000001">
    <property type="protein sequence ID" value="MBK6971756.1"/>
    <property type="molecule type" value="Genomic_DNA"/>
</dbReference>
<dbReference type="Proteomes" id="UP000807785">
    <property type="component" value="Unassembled WGS sequence"/>
</dbReference>
<gene>
    <name evidence="1" type="ORF">IPH26_01930</name>
</gene>
<comment type="caution">
    <text evidence="1">The sequence shown here is derived from an EMBL/GenBank/DDBJ whole genome shotgun (WGS) entry which is preliminary data.</text>
</comment>
<organism evidence="1 2">
    <name type="scientific">Candidatus Methylophosphatis roskildensis</name>
    <dbReference type="NCBI Taxonomy" id="2899263"/>
    <lineage>
        <taxon>Bacteria</taxon>
        <taxon>Pseudomonadati</taxon>
        <taxon>Pseudomonadota</taxon>
        <taxon>Betaproteobacteria</taxon>
        <taxon>Nitrosomonadales</taxon>
        <taxon>Sterolibacteriaceae</taxon>
        <taxon>Candidatus Methylophosphatis</taxon>
    </lineage>
</organism>
<name>A0A9D7HPX7_9PROT</name>
<evidence type="ECO:0000313" key="2">
    <source>
        <dbReference type="Proteomes" id="UP000807785"/>
    </source>
</evidence>
<accession>A0A9D7HPX7</accession>
<protein>
    <submittedName>
        <fullName evidence="1">Uncharacterized protein</fullName>
    </submittedName>
</protein>